<gene>
    <name evidence="1" type="ORF">FAK_07760</name>
</gene>
<reference evidence="2" key="1">
    <citation type="journal article" date="2023" name="Arch. Microbiol.">
        <title>Desulfoferula mesophilus gen. nov. sp. nov., a mesophilic sulfate-reducing bacterium isolated from a brackish lake sediment.</title>
        <authorList>
            <person name="Watanabe T."/>
            <person name="Yabe T."/>
            <person name="Tsuji J.M."/>
            <person name="Fukui M."/>
        </authorList>
    </citation>
    <scope>NUCLEOTIDE SEQUENCE [LARGE SCALE GENOMIC DNA]</scope>
    <source>
        <strain evidence="2">12FAK</strain>
    </source>
</reference>
<dbReference type="Pfam" id="PF09365">
    <property type="entry name" value="DUF2461"/>
    <property type="match status" value="1"/>
</dbReference>
<accession>A0AAU9E9Z2</accession>
<sequence length="234" mass="27280">MAEPDKFQGFTPQAIKFWRDLTRHNNRAWFEEHKALYEREVLVPSRALVSAMGGLLKKLAPLVIAEPKVNRSLFRIYRDVRFSKDKSPYKSHLGLWWWEGPGPRMECSGFYFQLEPPKVMLAVGMHRFPKFLLPAYRQAVADDKLGRALERAVKKVRKAGYEVGGQGYKRVPRGFDPEHPRGDLLRHDALWAAYETDIPEEIHTADFPAWCLPHFRAMAPLHQWLLELTVREFI</sequence>
<dbReference type="NCBIfam" id="TIGR02453">
    <property type="entry name" value="TIGR02453 family protein"/>
    <property type="match status" value="1"/>
</dbReference>
<organism evidence="1 2">
    <name type="scientific">Desulfoferula mesophila</name>
    <dbReference type="NCBI Taxonomy" id="3058419"/>
    <lineage>
        <taxon>Bacteria</taxon>
        <taxon>Pseudomonadati</taxon>
        <taxon>Thermodesulfobacteriota</taxon>
        <taxon>Desulfarculia</taxon>
        <taxon>Desulfarculales</taxon>
        <taxon>Desulfarculaceae</taxon>
        <taxon>Desulfoferula</taxon>
    </lineage>
</organism>
<dbReference type="RefSeq" id="WP_338605459.1">
    <property type="nucleotide sequence ID" value="NZ_AP028679.1"/>
</dbReference>
<evidence type="ECO:0000313" key="2">
    <source>
        <dbReference type="Proteomes" id="UP001366166"/>
    </source>
</evidence>
<dbReference type="KEGG" id="dmp:FAK_07760"/>
<dbReference type="InterPro" id="IPR015996">
    <property type="entry name" value="UCP028451"/>
</dbReference>
<dbReference type="PANTHER" id="PTHR36452">
    <property type="entry name" value="CHROMOSOME 12, WHOLE GENOME SHOTGUN SEQUENCE"/>
    <property type="match status" value="1"/>
</dbReference>
<dbReference type="Proteomes" id="UP001366166">
    <property type="component" value="Chromosome"/>
</dbReference>
<dbReference type="PANTHER" id="PTHR36452:SF1">
    <property type="entry name" value="DUF2461 DOMAIN-CONTAINING PROTEIN"/>
    <property type="match status" value="1"/>
</dbReference>
<name>A0AAU9E9Z2_9BACT</name>
<protein>
    <submittedName>
        <fullName evidence="1">TIGR02453 family protein</fullName>
    </submittedName>
</protein>
<dbReference type="InterPro" id="IPR012808">
    <property type="entry name" value="CHP02453"/>
</dbReference>
<dbReference type="AlphaFoldDB" id="A0AAU9E9Z2"/>
<dbReference type="PIRSF" id="PIRSF028451">
    <property type="entry name" value="UCP028451"/>
    <property type="match status" value="1"/>
</dbReference>
<proteinExistence type="predicted"/>
<dbReference type="EMBL" id="AP028679">
    <property type="protein sequence ID" value="BEQ13710.1"/>
    <property type="molecule type" value="Genomic_DNA"/>
</dbReference>
<keyword evidence="2" id="KW-1185">Reference proteome</keyword>
<evidence type="ECO:0000313" key="1">
    <source>
        <dbReference type="EMBL" id="BEQ13710.1"/>
    </source>
</evidence>